<dbReference type="InterPro" id="IPR006674">
    <property type="entry name" value="HD_domain"/>
</dbReference>
<dbReference type="RefSeq" id="WP_126724941.1">
    <property type="nucleotide sequence ID" value="NZ_RYZH01000014.1"/>
</dbReference>
<evidence type="ECO:0000313" key="4">
    <source>
        <dbReference type="EMBL" id="RUL88031.1"/>
    </source>
</evidence>
<dbReference type="Pfam" id="PF13487">
    <property type="entry name" value="HD_5"/>
    <property type="match status" value="1"/>
</dbReference>
<protein>
    <submittedName>
        <fullName evidence="4">HD-GYP domain-containing protein</fullName>
    </submittedName>
</protein>
<reference evidence="4 5" key="2">
    <citation type="submission" date="2019-01" db="EMBL/GenBank/DDBJ databases">
        <title>Tautonia sociabilis, a novel thermotolerant planctomycete of Isosphaeraceae family, isolated from a 4000 m deep subterranean habitat.</title>
        <authorList>
            <person name="Kovaleva O.L."/>
            <person name="Elcheninov A.G."/>
            <person name="Van Heerden E."/>
            <person name="Toshchakov S.V."/>
            <person name="Novikov A."/>
            <person name="Bonch-Osmolovskaya E.A."/>
            <person name="Kublanov I.V."/>
        </authorList>
    </citation>
    <scope>NUCLEOTIDE SEQUENCE [LARGE SCALE GENOMIC DNA]</scope>
    <source>
        <strain evidence="4 5">GM2012</strain>
    </source>
</reference>
<comment type="caution">
    <text evidence="4">The sequence shown here is derived from an EMBL/GenBank/DDBJ whole genome shotgun (WGS) entry which is preliminary data.</text>
</comment>
<reference evidence="4 5" key="1">
    <citation type="submission" date="2018-12" db="EMBL/GenBank/DDBJ databases">
        <authorList>
            <person name="Toschakov S.V."/>
        </authorList>
    </citation>
    <scope>NUCLEOTIDE SEQUENCE [LARGE SCALE GENOMIC DNA]</scope>
    <source>
        <strain evidence="4 5">GM2012</strain>
    </source>
</reference>
<accession>A0A432MKU7</accession>
<keyword evidence="5" id="KW-1185">Reference proteome</keyword>
<evidence type="ECO:0000259" key="3">
    <source>
        <dbReference type="PROSITE" id="PS51832"/>
    </source>
</evidence>
<gene>
    <name evidence="4" type="ORF">TsocGM_08795</name>
</gene>
<dbReference type="PROSITE" id="PS51832">
    <property type="entry name" value="HD_GYP"/>
    <property type="match status" value="1"/>
</dbReference>
<evidence type="ECO:0000259" key="2">
    <source>
        <dbReference type="PROSITE" id="PS51831"/>
    </source>
</evidence>
<proteinExistence type="predicted"/>
<feature type="domain" description="HD-GYP" evidence="3">
    <location>
        <begin position="306"/>
        <end position="501"/>
    </location>
</feature>
<dbReference type="PANTHER" id="PTHR43155">
    <property type="entry name" value="CYCLIC DI-GMP PHOSPHODIESTERASE PA4108-RELATED"/>
    <property type="match status" value="1"/>
</dbReference>
<dbReference type="EMBL" id="RYZH01000014">
    <property type="protein sequence ID" value="RUL88031.1"/>
    <property type="molecule type" value="Genomic_DNA"/>
</dbReference>
<dbReference type="Proteomes" id="UP000280296">
    <property type="component" value="Unassembled WGS sequence"/>
</dbReference>
<dbReference type="PANTHER" id="PTHR43155:SF2">
    <property type="entry name" value="CYCLIC DI-GMP PHOSPHODIESTERASE PA4108"/>
    <property type="match status" value="1"/>
</dbReference>
<feature type="region of interest" description="Disordered" evidence="1">
    <location>
        <begin position="142"/>
        <end position="166"/>
    </location>
</feature>
<dbReference type="SUPFAM" id="SSF109604">
    <property type="entry name" value="HD-domain/PDEase-like"/>
    <property type="match status" value="1"/>
</dbReference>
<name>A0A432MKU7_9BACT</name>
<dbReference type="InterPro" id="IPR003607">
    <property type="entry name" value="HD/PDEase_dom"/>
</dbReference>
<feature type="domain" description="HD" evidence="2">
    <location>
        <begin position="328"/>
        <end position="450"/>
    </location>
</feature>
<dbReference type="OrthoDB" id="9804747at2"/>
<sequence length="532" mass="56871">MTVGEPPPRDQAEHRARCRARALSLEFSAPVGLLEIGPGGEASWAARVGEDEVRWPRSERAASAVRESGGKAVSLWIPGPAENHLWLIVRCPDEGGASTTAWAGFALSGTGHWGVGRPWGPWGTPAPAPALLAWGREIHARLAGSPSGGSGPGDSEAPARRRLKLPDRLTRELSVSDPPERFQRLAVEALRGALQAEAVAWVPRSRREPVVQSGSISGRGPETFRQLLPRPDRQGDHSWSDPNSATVAGVRHALAVAADPEGGAGWLVAVNPLDDRPFGQDEADLLRPIASLIAAQRTNSRHYAELKDLLFGVIRSLSAAIDAKDPYTLGHSERVGRIAAQLGEAMGLSANERGDLYLCGLLHDVGKIGISDAILQKAGPLTPSEFGEIKRHVRIGVQILSDLKKLNHLLPGVAHHHENFDGSGYPDGLAGASIPKIARILAVADAFDAMSSTRPYRRRLSPDQIDRIFRDGAGTQWDPEVVSALFTCRQQVERIRQKGLGDSVMQVVDDTIGRAEGASILSSSTHAAVDAG</sequence>
<dbReference type="PROSITE" id="PS51831">
    <property type="entry name" value="HD"/>
    <property type="match status" value="1"/>
</dbReference>
<organism evidence="4 5">
    <name type="scientific">Tautonia sociabilis</name>
    <dbReference type="NCBI Taxonomy" id="2080755"/>
    <lineage>
        <taxon>Bacteria</taxon>
        <taxon>Pseudomonadati</taxon>
        <taxon>Planctomycetota</taxon>
        <taxon>Planctomycetia</taxon>
        <taxon>Isosphaerales</taxon>
        <taxon>Isosphaeraceae</taxon>
        <taxon>Tautonia</taxon>
    </lineage>
</organism>
<dbReference type="InterPro" id="IPR037522">
    <property type="entry name" value="HD_GYP_dom"/>
</dbReference>
<dbReference type="SMART" id="SM00471">
    <property type="entry name" value="HDc"/>
    <property type="match status" value="1"/>
</dbReference>
<dbReference type="CDD" id="cd00077">
    <property type="entry name" value="HDc"/>
    <property type="match status" value="1"/>
</dbReference>
<dbReference type="Gene3D" id="1.10.3210.10">
    <property type="entry name" value="Hypothetical protein af1432"/>
    <property type="match status" value="1"/>
</dbReference>
<dbReference type="AlphaFoldDB" id="A0A432MKU7"/>
<evidence type="ECO:0000256" key="1">
    <source>
        <dbReference type="SAM" id="MobiDB-lite"/>
    </source>
</evidence>
<evidence type="ECO:0000313" key="5">
    <source>
        <dbReference type="Proteomes" id="UP000280296"/>
    </source>
</evidence>